<organism evidence="3 4">
    <name type="scientific">Litchfieldella qijiaojingensis</name>
    <dbReference type="NCBI Taxonomy" id="980347"/>
    <lineage>
        <taxon>Bacteria</taxon>
        <taxon>Pseudomonadati</taxon>
        <taxon>Pseudomonadota</taxon>
        <taxon>Gammaproteobacteria</taxon>
        <taxon>Oceanospirillales</taxon>
        <taxon>Halomonadaceae</taxon>
        <taxon>Litchfieldella</taxon>
    </lineage>
</organism>
<evidence type="ECO:0000256" key="2">
    <source>
        <dbReference type="SAM" id="Phobius"/>
    </source>
</evidence>
<evidence type="ECO:0000313" key="3">
    <source>
        <dbReference type="EMBL" id="GGX96753.1"/>
    </source>
</evidence>
<keyword evidence="2" id="KW-1133">Transmembrane helix</keyword>
<protein>
    <submittedName>
        <fullName evidence="3">Uncharacterized protein</fullName>
    </submittedName>
</protein>
<evidence type="ECO:0000313" key="4">
    <source>
        <dbReference type="Proteomes" id="UP000653056"/>
    </source>
</evidence>
<accession>A0ABQ2YYI3</accession>
<feature type="transmembrane region" description="Helical" evidence="2">
    <location>
        <begin position="9"/>
        <end position="32"/>
    </location>
</feature>
<name>A0ABQ2YYI3_9GAMM</name>
<feature type="region of interest" description="Disordered" evidence="1">
    <location>
        <begin position="67"/>
        <end position="99"/>
    </location>
</feature>
<keyword evidence="2" id="KW-0472">Membrane</keyword>
<keyword evidence="2" id="KW-0812">Transmembrane</keyword>
<dbReference type="EMBL" id="BMXS01000012">
    <property type="protein sequence ID" value="GGX96753.1"/>
    <property type="molecule type" value="Genomic_DNA"/>
</dbReference>
<feature type="compositionally biased region" description="Polar residues" evidence="1">
    <location>
        <begin position="70"/>
        <end position="81"/>
    </location>
</feature>
<dbReference type="Proteomes" id="UP000653056">
    <property type="component" value="Unassembled WGS sequence"/>
</dbReference>
<keyword evidence="4" id="KW-1185">Reference proteome</keyword>
<proteinExistence type="predicted"/>
<evidence type="ECO:0000256" key="1">
    <source>
        <dbReference type="SAM" id="MobiDB-lite"/>
    </source>
</evidence>
<feature type="transmembrane region" description="Helical" evidence="2">
    <location>
        <begin position="44"/>
        <end position="62"/>
    </location>
</feature>
<sequence length="256" mass="27631">MERELMSDLFIAVLLIAVLALIVGVINPRWALPWSPSPKRLSAIGIYSAIVVVSFIGFGLSVDSEDQEQVTEGATTQQSDSGAAVAATEPEPEAEPEPLSSFERVAAEMPANQRNFLAVMADAAAQYDEAPNELVQSRIDRERKVASREFVGEGGLVTNWVGILETLGTNGDGNAIVTIRGNDQVVFKTWNNALSDMEAKTLIPHDSDLYVALAELSEGTAVTFSGRLRDEGSMTERGSVMEPEFIVRFSSIAPLD</sequence>
<gene>
    <name evidence="3" type="ORF">GCM10007160_25480</name>
</gene>
<comment type="caution">
    <text evidence="3">The sequence shown here is derived from an EMBL/GenBank/DDBJ whole genome shotgun (WGS) entry which is preliminary data.</text>
</comment>
<reference evidence="4" key="1">
    <citation type="journal article" date="2019" name="Int. J. Syst. Evol. Microbiol.">
        <title>The Global Catalogue of Microorganisms (GCM) 10K type strain sequencing project: providing services to taxonomists for standard genome sequencing and annotation.</title>
        <authorList>
            <consortium name="The Broad Institute Genomics Platform"/>
            <consortium name="The Broad Institute Genome Sequencing Center for Infectious Disease"/>
            <person name="Wu L."/>
            <person name="Ma J."/>
        </authorList>
    </citation>
    <scope>NUCLEOTIDE SEQUENCE [LARGE SCALE GENOMIC DNA]</scope>
    <source>
        <strain evidence="4">KCTC 22228</strain>
    </source>
</reference>